<dbReference type="InterPro" id="IPR043993">
    <property type="entry name" value="T4SS_pilin"/>
</dbReference>
<organism evidence="2 3">
    <name type="scientific">Candidatus Giovannonibacteria bacterium GW2011_GWA1_44_25</name>
    <dbReference type="NCBI Taxonomy" id="1618645"/>
    <lineage>
        <taxon>Bacteria</taxon>
        <taxon>Candidatus Giovannoniibacteriota</taxon>
    </lineage>
</organism>
<proteinExistence type="predicted"/>
<feature type="transmembrane region" description="Helical" evidence="1">
    <location>
        <begin position="53"/>
        <end position="74"/>
    </location>
</feature>
<name>A0A0G1IL39_9BACT</name>
<accession>A0A0G1IL39</accession>
<dbReference type="AlphaFoldDB" id="A0A0G1IL39"/>
<dbReference type="Pfam" id="PF18895">
    <property type="entry name" value="T4SS_pilin"/>
    <property type="match status" value="1"/>
</dbReference>
<sequence length="159" mass="17450">MKNKFWIFGLSFLILVSGFYISSAADGVPYSLLQPLPGVGQQVSTFPEYIKNIIPFILSLAAVLAVVMIVIGGIQYAISEAIDSKADARDRITQAIFGLLLALLSYLILWTINPQLVNLQLDIKSLNQNTTTTQPQQQTTQQPQQNIIIPGSEGIENVM</sequence>
<dbReference type="Proteomes" id="UP000034087">
    <property type="component" value="Unassembled WGS sequence"/>
</dbReference>
<dbReference type="EMBL" id="LCIR01000006">
    <property type="protein sequence ID" value="KKT59890.1"/>
    <property type="molecule type" value="Genomic_DNA"/>
</dbReference>
<reference evidence="2 3" key="1">
    <citation type="journal article" date="2015" name="Nature">
        <title>rRNA introns, odd ribosomes, and small enigmatic genomes across a large radiation of phyla.</title>
        <authorList>
            <person name="Brown C.T."/>
            <person name="Hug L.A."/>
            <person name="Thomas B.C."/>
            <person name="Sharon I."/>
            <person name="Castelle C.J."/>
            <person name="Singh A."/>
            <person name="Wilkins M.J."/>
            <person name="Williams K.H."/>
            <person name="Banfield J.F."/>
        </authorList>
    </citation>
    <scope>NUCLEOTIDE SEQUENCE [LARGE SCALE GENOMIC DNA]</scope>
</reference>
<keyword evidence="1" id="KW-0812">Transmembrane</keyword>
<protein>
    <submittedName>
        <fullName evidence="2">Uncharacterized protein</fullName>
    </submittedName>
</protein>
<feature type="transmembrane region" description="Helical" evidence="1">
    <location>
        <begin position="95"/>
        <end position="112"/>
    </location>
</feature>
<evidence type="ECO:0000313" key="2">
    <source>
        <dbReference type="EMBL" id="KKT59890.1"/>
    </source>
</evidence>
<gene>
    <name evidence="2" type="ORF">UW53_C0006G0037</name>
</gene>
<keyword evidence="1" id="KW-0472">Membrane</keyword>
<keyword evidence="1" id="KW-1133">Transmembrane helix</keyword>
<evidence type="ECO:0000313" key="3">
    <source>
        <dbReference type="Proteomes" id="UP000034087"/>
    </source>
</evidence>
<evidence type="ECO:0000256" key="1">
    <source>
        <dbReference type="SAM" id="Phobius"/>
    </source>
</evidence>
<comment type="caution">
    <text evidence="2">The sequence shown here is derived from an EMBL/GenBank/DDBJ whole genome shotgun (WGS) entry which is preliminary data.</text>
</comment>